<dbReference type="GO" id="GO:0002949">
    <property type="term" value="P:tRNA threonylcarbamoyladenosine modification"/>
    <property type="evidence" value="ECO:0007669"/>
    <property type="project" value="InterPro"/>
</dbReference>
<evidence type="ECO:0000256" key="10">
    <source>
        <dbReference type="ARBA" id="ARBA00032441"/>
    </source>
</evidence>
<keyword evidence="4" id="KW-0963">Cytoplasm</keyword>
<evidence type="ECO:0000256" key="4">
    <source>
        <dbReference type="ARBA" id="ARBA00022490"/>
    </source>
</evidence>
<dbReference type="InterPro" id="IPR027417">
    <property type="entry name" value="P-loop_NTPase"/>
</dbReference>
<dbReference type="PANTHER" id="PTHR33540">
    <property type="entry name" value="TRNA THREONYLCARBAMOYLADENOSINE BIOSYNTHESIS PROTEIN TSAE"/>
    <property type="match status" value="1"/>
</dbReference>
<gene>
    <name evidence="11" type="primary">tsaE</name>
    <name evidence="11" type="ORF">HZA61_02355</name>
</gene>
<comment type="similarity">
    <text evidence="2">Belongs to the TsaE family.</text>
</comment>
<dbReference type="Gene3D" id="3.40.50.300">
    <property type="entry name" value="P-loop containing nucleotide triphosphate hydrolases"/>
    <property type="match status" value="1"/>
</dbReference>
<evidence type="ECO:0000256" key="9">
    <source>
        <dbReference type="ARBA" id="ARBA00022842"/>
    </source>
</evidence>
<reference evidence="11" key="1">
    <citation type="submission" date="2020-07" db="EMBL/GenBank/DDBJ databases">
        <title>Huge and variable diversity of episymbiotic CPR bacteria and DPANN archaea in groundwater ecosystems.</title>
        <authorList>
            <person name="He C.Y."/>
            <person name="Keren R."/>
            <person name="Whittaker M."/>
            <person name="Farag I.F."/>
            <person name="Doudna J."/>
            <person name="Cate J.H.D."/>
            <person name="Banfield J.F."/>
        </authorList>
    </citation>
    <scope>NUCLEOTIDE SEQUENCE</scope>
    <source>
        <strain evidence="11">NC_groundwater_1813_Pr3_B-0.1um_71_17</strain>
    </source>
</reference>
<evidence type="ECO:0000256" key="7">
    <source>
        <dbReference type="ARBA" id="ARBA00022741"/>
    </source>
</evidence>
<evidence type="ECO:0000256" key="3">
    <source>
        <dbReference type="ARBA" id="ARBA00019010"/>
    </source>
</evidence>
<keyword evidence="7" id="KW-0547">Nucleotide-binding</keyword>
<accession>A0A933SE45</accession>
<keyword evidence="9" id="KW-0460">Magnesium</keyword>
<dbReference type="SUPFAM" id="SSF52540">
    <property type="entry name" value="P-loop containing nucleoside triphosphate hydrolases"/>
    <property type="match status" value="1"/>
</dbReference>
<dbReference type="Proteomes" id="UP000696931">
    <property type="component" value="Unassembled WGS sequence"/>
</dbReference>
<dbReference type="GO" id="GO:0005737">
    <property type="term" value="C:cytoplasm"/>
    <property type="evidence" value="ECO:0007669"/>
    <property type="project" value="UniProtKB-SubCell"/>
</dbReference>
<evidence type="ECO:0000256" key="2">
    <source>
        <dbReference type="ARBA" id="ARBA00007599"/>
    </source>
</evidence>
<name>A0A933SE45_UNCEI</name>
<dbReference type="AlphaFoldDB" id="A0A933SE45"/>
<organism evidence="11 12">
    <name type="scientific">Eiseniibacteriota bacterium</name>
    <dbReference type="NCBI Taxonomy" id="2212470"/>
    <lineage>
        <taxon>Bacteria</taxon>
        <taxon>Candidatus Eiseniibacteriota</taxon>
    </lineage>
</organism>
<dbReference type="GO" id="GO:0046872">
    <property type="term" value="F:metal ion binding"/>
    <property type="evidence" value="ECO:0007669"/>
    <property type="project" value="UniProtKB-KW"/>
</dbReference>
<dbReference type="Pfam" id="PF02367">
    <property type="entry name" value="TsaE"/>
    <property type="match status" value="1"/>
</dbReference>
<evidence type="ECO:0000313" key="11">
    <source>
        <dbReference type="EMBL" id="MBI5168309.1"/>
    </source>
</evidence>
<protein>
    <recommendedName>
        <fullName evidence="3">tRNA threonylcarbamoyladenosine biosynthesis protein TsaE</fullName>
    </recommendedName>
    <alternativeName>
        <fullName evidence="10">t(6)A37 threonylcarbamoyladenosine biosynthesis protein TsaE</fullName>
    </alternativeName>
</protein>
<dbReference type="NCBIfam" id="TIGR00150">
    <property type="entry name" value="T6A_YjeE"/>
    <property type="match status" value="1"/>
</dbReference>
<evidence type="ECO:0000256" key="1">
    <source>
        <dbReference type="ARBA" id="ARBA00004496"/>
    </source>
</evidence>
<evidence type="ECO:0000256" key="8">
    <source>
        <dbReference type="ARBA" id="ARBA00022840"/>
    </source>
</evidence>
<comment type="subcellular location">
    <subcellularLocation>
        <location evidence="1">Cytoplasm</location>
    </subcellularLocation>
</comment>
<proteinExistence type="inferred from homology"/>
<dbReference type="PANTHER" id="PTHR33540:SF2">
    <property type="entry name" value="TRNA THREONYLCARBAMOYLADENOSINE BIOSYNTHESIS PROTEIN TSAE"/>
    <property type="match status" value="1"/>
</dbReference>
<dbReference type="InterPro" id="IPR003442">
    <property type="entry name" value="T6A_TsaE"/>
</dbReference>
<keyword evidence="8" id="KW-0067">ATP-binding</keyword>
<evidence type="ECO:0000313" key="12">
    <source>
        <dbReference type="Proteomes" id="UP000696931"/>
    </source>
</evidence>
<dbReference type="GO" id="GO:0005524">
    <property type="term" value="F:ATP binding"/>
    <property type="evidence" value="ECO:0007669"/>
    <property type="project" value="UniProtKB-KW"/>
</dbReference>
<comment type="caution">
    <text evidence="11">The sequence shown here is derived from an EMBL/GenBank/DDBJ whole genome shotgun (WGS) entry which is preliminary data.</text>
</comment>
<dbReference type="EMBL" id="JACRIW010000020">
    <property type="protein sequence ID" value="MBI5168309.1"/>
    <property type="molecule type" value="Genomic_DNA"/>
</dbReference>
<evidence type="ECO:0000256" key="5">
    <source>
        <dbReference type="ARBA" id="ARBA00022694"/>
    </source>
</evidence>
<sequence length="160" mass="16965">MIGADSRRTDSVEATERLGEALAPALRAGDVVVLQGDLGAGKTRFVAGLARGLDPGARVRSPSFTLVNEYRSRTGGLTLYHLDLYRLGTGEVDGLGLEEYAELGALAVEWGDRLPAAWSEDALTLAFDVQADDARVISGAASRGRGLELLAAWRAIPERA</sequence>
<keyword evidence="6" id="KW-0479">Metal-binding</keyword>
<evidence type="ECO:0000256" key="6">
    <source>
        <dbReference type="ARBA" id="ARBA00022723"/>
    </source>
</evidence>
<keyword evidence="5" id="KW-0819">tRNA processing</keyword>